<keyword evidence="4" id="KW-1185">Reference proteome</keyword>
<feature type="compositionally biased region" description="Low complexity" evidence="2">
    <location>
        <begin position="140"/>
        <end position="156"/>
    </location>
</feature>
<feature type="region of interest" description="Disordered" evidence="2">
    <location>
        <begin position="280"/>
        <end position="368"/>
    </location>
</feature>
<evidence type="ECO:0000313" key="4">
    <source>
        <dbReference type="Proteomes" id="UP000250043"/>
    </source>
</evidence>
<proteinExistence type="predicted"/>
<accession>A0A8E2DFC6</accession>
<protein>
    <submittedName>
        <fullName evidence="3">Uncharacterized protein</fullName>
    </submittedName>
</protein>
<evidence type="ECO:0000313" key="3">
    <source>
        <dbReference type="EMBL" id="OCH84791.1"/>
    </source>
</evidence>
<feature type="region of interest" description="Disordered" evidence="2">
    <location>
        <begin position="211"/>
        <end position="233"/>
    </location>
</feature>
<dbReference type="AlphaFoldDB" id="A0A8E2DFC6"/>
<dbReference type="EMBL" id="KV722634">
    <property type="protein sequence ID" value="OCH84791.1"/>
    <property type="molecule type" value="Genomic_DNA"/>
</dbReference>
<keyword evidence="1" id="KW-0175">Coiled coil</keyword>
<reference evidence="3 4" key="1">
    <citation type="submission" date="2016-07" db="EMBL/GenBank/DDBJ databases">
        <title>Draft genome of the white-rot fungus Obba rivulosa 3A-2.</title>
        <authorList>
            <consortium name="DOE Joint Genome Institute"/>
            <person name="Miettinen O."/>
            <person name="Riley R."/>
            <person name="Acob R."/>
            <person name="Barry K."/>
            <person name="Cullen D."/>
            <person name="De Vries R."/>
            <person name="Hainaut M."/>
            <person name="Hatakka A."/>
            <person name="Henrissat B."/>
            <person name="Hilden K."/>
            <person name="Kuo R."/>
            <person name="Labutti K."/>
            <person name="Lipzen A."/>
            <person name="Makela M.R."/>
            <person name="Sandor L."/>
            <person name="Spatafora J.W."/>
            <person name="Grigoriev I.V."/>
            <person name="Hibbett D.S."/>
        </authorList>
    </citation>
    <scope>NUCLEOTIDE SEQUENCE [LARGE SCALE GENOMIC DNA]</scope>
    <source>
        <strain evidence="3 4">3A-2</strain>
    </source>
</reference>
<feature type="region of interest" description="Disordered" evidence="2">
    <location>
        <begin position="140"/>
        <end position="174"/>
    </location>
</feature>
<organism evidence="3 4">
    <name type="scientific">Obba rivulosa</name>
    <dbReference type="NCBI Taxonomy" id="1052685"/>
    <lineage>
        <taxon>Eukaryota</taxon>
        <taxon>Fungi</taxon>
        <taxon>Dikarya</taxon>
        <taxon>Basidiomycota</taxon>
        <taxon>Agaricomycotina</taxon>
        <taxon>Agaricomycetes</taxon>
        <taxon>Polyporales</taxon>
        <taxon>Gelatoporiaceae</taxon>
        <taxon>Obba</taxon>
    </lineage>
</organism>
<feature type="compositionally biased region" description="Polar residues" evidence="2">
    <location>
        <begin position="157"/>
        <end position="173"/>
    </location>
</feature>
<feature type="coiled-coil region" evidence="1">
    <location>
        <begin position="408"/>
        <end position="463"/>
    </location>
</feature>
<feature type="compositionally biased region" description="Low complexity" evidence="2">
    <location>
        <begin position="337"/>
        <end position="365"/>
    </location>
</feature>
<sequence>MLITVRVNYRGERAREILSYKSSSGGPAEALFFEQVVQRDLHQFALPPPHRNRLVYGSGVAICQWNTTENSELHRMIRNGFKIAEQLKSSLVDRSISWLSLGDDNHTVDWRISAPQGHSKLKQLYIPKVPKRPLPVASSSTAASAFSPNSPAIPSAHTQNIASGPTPGELQNESGDKLMLDLDHAQDALRELSQSFALQNLLQGTIQEVKSEPVDAQHPSSLLSGPTPPMDRSQLIEHPVAEVQPRQEYPAPISVTVKSERAQSPLLLCIEPHIDVIDLESSTPTRKRSRWGPENQSEDAPQQPSAPKRSRISEDSNMKLSSTPASLLPVKEPPRAPAAVRRAQAWRNAALQSSPAPAPAPVSSSKTHALTRDLWDVRRQITALKVHERNLLLDLRTHGTLPTPGEPDTELLETHKQLEEEVASLRERVRREEGARRAAEAAVREERRRRMHAEGVLDDARREYSQPFVVPALMDVFEQLSKWSTDALIASETALDY</sequence>
<feature type="compositionally biased region" description="Polar residues" evidence="2">
    <location>
        <begin position="294"/>
        <end position="305"/>
    </location>
</feature>
<evidence type="ECO:0000256" key="1">
    <source>
        <dbReference type="SAM" id="Coils"/>
    </source>
</evidence>
<dbReference type="OrthoDB" id="3070390at2759"/>
<name>A0A8E2DFC6_9APHY</name>
<dbReference type="Proteomes" id="UP000250043">
    <property type="component" value="Unassembled WGS sequence"/>
</dbReference>
<evidence type="ECO:0000256" key="2">
    <source>
        <dbReference type="SAM" id="MobiDB-lite"/>
    </source>
</evidence>
<gene>
    <name evidence="3" type="ORF">OBBRIDRAFT_375717</name>
</gene>